<dbReference type="Pfam" id="PF24555">
    <property type="entry name" value="CC4_CEP85"/>
    <property type="match status" value="1"/>
</dbReference>
<evidence type="ECO:0000256" key="1">
    <source>
        <dbReference type="SAM" id="Coils"/>
    </source>
</evidence>
<proteinExistence type="predicted"/>
<dbReference type="PANTHER" id="PTHR31075">
    <property type="entry name" value="CENTROSOMAL PROTEIN OF 85 KDA"/>
    <property type="match status" value="1"/>
</dbReference>
<evidence type="ECO:0000256" key="2">
    <source>
        <dbReference type="SAM" id="MobiDB-lite"/>
    </source>
</evidence>
<feature type="region of interest" description="Disordered" evidence="2">
    <location>
        <begin position="426"/>
        <end position="468"/>
    </location>
</feature>
<feature type="compositionally biased region" description="Basic and acidic residues" evidence="2">
    <location>
        <begin position="458"/>
        <end position="468"/>
    </location>
</feature>
<dbReference type="Proteomes" id="UP000472270">
    <property type="component" value="Unassembled WGS sequence"/>
</dbReference>
<dbReference type="Ensembl" id="ENSSRHT00000070837.1">
    <property type="protein sequence ID" value="ENSSRHP00000068954.1"/>
    <property type="gene ID" value="ENSSRHG00000034302.1"/>
</dbReference>
<reference evidence="4" key="2">
    <citation type="submission" date="2025-09" db="UniProtKB">
        <authorList>
            <consortium name="Ensembl"/>
        </authorList>
    </citation>
    <scope>IDENTIFICATION</scope>
</reference>
<evidence type="ECO:0000259" key="3">
    <source>
        <dbReference type="Pfam" id="PF24555"/>
    </source>
</evidence>
<keyword evidence="1" id="KW-0175">Coiled coil</keyword>
<feature type="domain" description="Centrosomal protein of 85 kDa-like CC4 coiled-coil" evidence="3">
    <location>
        <begin position="509"/>
        <end position="593"/>
    </location>
</feature>
<feature type="compositionally biased region" description="Basic and acidic residues" evidence="2">
    <location>
        <begin position="426"/>
        <end position="450"/>
    </location>
</feature>
<dbReference type="InterPro" id="IPR040210">
    <property type="entry name" value="Cep85/Cep85L"/>
</dbReference>
<evidence type="ECO:0000313" key="5">
    <source>
        <dbReference type="Proteomes" id="UP000472270"/>
    </source>
</evidence>
<protein>
    <submittedName>
        <fullName evidence="4">Centrosomal protein of 85 kDa-like</fullName>
    </submittedName>
</protein>
<keyword evidence="5" id="KW-1185">Reference proteome</keyword>
<evidence type="ECO:0000313" key="4">
    <source>
        <dbReference type="Ensembl" id="ENSSRHP00000068954.1"/>
    </source>
</evidence>
<feature type="compositionally biased region" description="Polar residues" evidence="2">
    <location>
        <begin position="59"/>
        <end position="70"/>
    </location>
</feature>
<feature type="region of interest" description="Disordered" evidence="2">
    <location>
        <begin position="99"/>
        <end position="130"/>
    </location>
</feature>
<feature type="compositionally biased region" description="Low complexity" evidence="2">
    <location>
        <begin position="103"/>
        <end position="120"/>
    </location>
</feature>
<organism evidence="4 5">
    <name type="scientific">Sinocyclocheilus rhinocerous</name>
    <dbReference type="NCBI Taxonomy" id="307959"/>
    <lineage>
        <taxon>Eukaryota</taxon>
        <taxon>Metazoa</taxon>
        <taxon>Chordata</taxon>
        <taxon>Craniata</taxon>
        <taxon>Vertebrata</taxon>
        <taxon>Euteleostomi</taxon>
        <taxon>Actinopterygii</taxon>
        <taxon>Neopterygii</taxon>
        <taxon>Teleostei</taxon>
        <taxon>Ostariophysi</taxon>
        <taxon>Cypriniformes</taxon>
        <taxon>Cyprinidae</taxon>
        <taxon>Cyprininae</taxon>
        <taxon>Sinocyclocheilus</taxon>
    </lineage>
</organism>
<dbReference type="InterPro" id="IPR058190">
    <property type="entry name" value="CC4_CEP85"/>
</dbReference>
<feature type="coiled-coil region" evidence="1">
    <location>
        <begin position="325"/>
        <end position="359"/>
    </location>
</feature>
<gene>
    <name evidence="4" type="primary">cep85</name>
</gene>
<dbReference type="PANTHER" id="PTHR31075:SF3">
    <property type="entry name" value="CENTROSOMAL PROTEIN OF 85 KDA"/>
    <property type="match status" value="1"/>
</dbReference>
<dbReference type="AlphaFoldDB" id="A0A673KWB3"/>
<accession>A0A673KWB3</accession>
<reference evidence="4" key="1">
    <citation type="submission" date="2025-08" db="UniProtKB">
        <authorList>
            <consortium name="Ensembl"/>
        </authorList>
    </citation>
    <scope>IDENTIFICATION</scope>
</reference>
<feature type="region of interest" description="Disordered" evidence="2">
    <location>
        <begin position="33"/>
        <end position="70"/>
    </location>
</feature>
<sequence>MTTSQKYQNPKLGVGHSDTEWLTPAVSEKFQSHFGWRPSTADSGDTGLGTSDHTEDICSISSSPSFQPIRSQIPIPTAHVMPSTAGTLASKLKPRAFEEARVSSSSSSSKSSLPKSASSPNLDAQHDGNLDTTAVKPDCLSRYRSLVNGLDHSFFPYGDQTRLDEAQKFEVPAMEPTLNQSALLGGLCQDVRQQLQMTGLGDNTGLLEQTYKVLPEARAGLTCSVDPYSQRNIHPGSGASARIFSIPQGLQTQALLRGQASTGAYDPLLQERCGELASWQQQKQKLESLRLQVEQMQLMTGGSGQYSSLYPATSHTENGKWDAVIKANENLLKEKELTIERQKQQMSQLEQRLRESELQVHSALMGRGAPYTDVCLLRLQEAQRENAFLRAQFAERNDCFTKEKLEADRRLGAVEAETQRLNEVLKESSEKHAEELKKQEERIRSRDKHINGLKKKCQKESEQNREKQQRIETLERYLADLPTMEDYQAQHKKVLHSLMATQLQATVRDLEAKLEEARSAVHNKETQLEEQRRKERELLTTTLEEQLSQEECSSQALREEVAEKEESLLQLRTAMKELSAQNQELMENNLTLQERLQGEEAPSGRGLLPMGARLTQKLYGEMAACLCDLRSLCNVLTQRAQGHDPNLSMLLGIASAPPPVGEQWEDWLSPEGLQKKLQEAQQLHRDVEELRTTVSDRYAQDMGENCITQ</sequence>
<feature type="compositionally biased region" description="Polar residues" evidence="2">
    <location>
        <begin position="40"/>
        <end position="51"/>
    </location>
</feature>
<name>A0A673KWB3_9TELE</name>
<dbReference type="GO" id="GO:0005813">
    <property type="term" value="C:centrosome"/>
    <property type="evidence" value="ECO:0007669"/>
    <property type="project" value="TreeGrafter"/>
</dbReference>